<dbReference type="InterPro" id="IPR020846">
    <property type="entry name" value="MFS_dom"/>
</dbReference>
<feature type="transmembrane region" description="Helical" evidence="5">
    <location>
        <begin position="89"/>
        <end position="109"/>
    </location>
</feature>
<feature type="transmembrane region" description="Helical" evidence="5">
    <location>
        <begin position="297"/>
        <end position="316"/>
    </location>
</feature>
<feature type="transmembrane region" description="Helical" evidence="5">
    <location>
        <begin position="150"/>
        <end position="170"/>
    </location>
</feature>
<evidence type="ECO:0000313" key="8">
    <source>
        <dbReference type="Proteomes" id="UP000038040"/>
    </source>
</evidence>
<protein>
    <submittedName>
        <fullName evidence="10">MFS domain-containing protein</fullName>
    </submittedName>
</protein>
<evidence type="ECO:0000313" key="7">
    <source>
        <dbReference type="EMBL" id="VDN53925.1"/>
    </source>
</evidence>
<dbReference type="Pfam" id="PF00083">
    <property type="entry name" value="Sugar_tr"/>
    <property type="match status" value="1"/>
</dbReference>
<dbReference type="WBParaSite" id="DME_0001044201-mRNA-1">
    <property type="protein sequence ID" value="DME_0001044201-mRNA-1"/>
    <property type="gene ID" value="DME_0001044201"/>
</dbReference>
<dbReference type="PANTHER" id="PTHR23503">
    <property type="entry name" value="SOLUTE CARRIER FAMILY 2"/>
    <property type="match status" value="1"/>
</dbReference>
<dbReference type="InterPro" id="IPR003663">
    <property type="entry name" value="Sugar/inositol_transpt"/>
</dbReference>
<dbReference type="GO" id="GO:0016020">
    <property type="term" value="C:membrane"/>
    <property type="evidence" value="ECO:0007669"/>
    <property type="project" value="UniProtKB-SubCell"/>
</dbReference>
<accession>A0A0N4UQX9</accession>
<keyword evidence="9" id="KW-1185">Reference proteome</keyword>
<dbReference type="PROSITE" id="PS00217">
    <property type="entry name" value="SUGAR_TRANSPORT_2"/>
    <property type="match status" value="1"/>
</dbReference>
<evidence type="ECO:0000256" key="1">
    <source>
        <dbReference type="ARBA" id="ARBA00004141"/>
    </source>
</evidence>
<dbReference type="PROSITE" id="PS50850">
    <property type="entry name" value="MFS"/>
    <property type="match status" value="1"/>
</dbReference>
<evidence type="ECO:0000313" key="9">
    <source>
        <dbReference type="Proteomes" id="UP000274756"/>
    </source>
</evidence>
<evidence type="ECO:0000256" key="3">
    <source>
        <dbReference type="ARBA" id="ARBA00022989"/>
    </source>
</evidence>
<comment type="subcellular location">
    <subcellularLocation>
        <location evidence="1">Membrane</location>
        <topology evidence="1">Multi-pass membrane protein</topology>
    </subcellularLocation>
</comment>
<feature type="transmembrane region" description="Helical" evidence="5">
    <location>
        <begin position="264"/>
        <end position="285"/>
    </location>
</feature>
<dbReference type="OrthoDB" id="4142200at2759"/>
<dbReference type="PRINTS" id="PR00171">
    <property type="entry name" value="SUGRTRNSPORT"/>
</dbReference>
<feature type="transmembrane region" description="Helical" evidence="5">
    <location>
        <begin position="7"/>
        <end position="27"/>
    </location>
</feature>
<feature type="transmembrane region" description="Helical" evidence="5">
    <location>
        <begin position="115"/>
        <end position="138"/>
    </location>
</feature>
<dbReference type="InterPro" id="IPR036259">
    <property type="entry name" value="MFS_trans_sf"/>
</dbReference>
<dbReference type="EMBL" id="UYYG01000212">
    <property type="protein sequence ID" value="VDN53925.1"/>
    <property type="molecule type" value="Genomic_DNA"/>
</dbReference>
<evidence type="ECO:0000256" key="4">
    <source>
        <dbReference type="ARBA" id="ARBA00023136"/>
    </source>
</evidence>
<evidence type="ECO:0000256" key="2">
    <source>
        <dbReference type="ARBA" id="ARBA00022692"/>
    </source>
</evidence>
<dbReference type="InterPro" id="IPR005829">
    <property type="entry name" value="Sugar_transporter_CS"/>
</dbReference>
<dbReference type="Proteomes" id="UP000274756">
    <property type="component" value="Unassembled WGS sequence"/>
</dbReference>
<feature type="transmembrane region" description="Helical" evidence="5">
    <location>
        <begin position="355"/>
        <end position="375"/>
    </location>
</feature>
<keyword evidence="4 5" id="KW-0472">Membrane</keyword>
<feature type="transmembrane region" description="Helical" evidence="5">
    <location>
        <begin position="57"/>
        <end position="77"/>
    </location>
</feature>
<dbReference type="GO" id="GO:0015149">
    <property type="term" value="F:hexose transmembrane transporter activity"/>
    <property type="evidence" value="ECO:0007669"/>
    <property type="project" value="TreeGrafter"/>
</dbReference>
<dbReference type="SUPFAM" id="SSF103473">
    <property type="entry name" value="MFS general substrate transporter"/>
    <property type="match status" value="1"/>
</dbReference>
<feature type="transmembrane region" description="Helical" evidence="5">
    <location>
        <begin position="182"/>
        <end position="201"/>
    </location>
</feature>
<evidence type="ECO:0000256" key="5">
    <source>
        <dbReference type="SAM" id="Phobius"/>
    </source>
</evidence>
<dbReference type="STRING" id="318479.A0A0N4UQX9"/>
<dbReference type="Gene3D" id="1.20.1250.20">
    <property type="entry name" value="MFS general substrate transporter like domains"/>
    <property type="match status" value="1"/>
</dbReference>
<reference evidence="7 9" key="2">
    <citation type="submission" date="2018-11" db="EMBL/GenBank/DDBJ databases">
        <authorList>
            <consortium name="Pathogen Informatics"/>
        </authorList>
    </citation>
    <scope>NUCLEOTIDE SEQUENCE [LARGE SCALE GENOMIC DNA]</scope>
</reference>
<keyword evidence="2 5" id="KW-0812">Transmembrane</keyword>
<evidence type="ECO:0000313" key="10">
    <source>
        <dbReference type="WBParaSite" id="DME_0001044201-mRNA-1"/>
    </source>
</evidence>
<dbReference type="Proteomes" id="UP000038040">
    <property type="component" value="Unplaced"/>
</dbReference>
<organism evidence="8 10">
    <name type="scientific">Dracunculus medinensis</name>
    <name type="common">Guinea worm</name>
    <dbReference type="NCBI Taxonomy" id="318479"/>
    <lineage>
        <taxon>Eukaryota</taxon>
        <taxon>Metazoa</taxon>
        <taxon>Ecdysozoa</taxon>
        <taxon>Nematoda</taxon>
        <taxon>Chromadorea</taxon>
        <taxon>Rhabditida</taxon>
        <taxon>Spirurina</taxon>
        <taxon>Dracunculoidea</taxon>
        <taxon>Dracunculidae</taxon>
        <taxon>Dracunculus</taxon>
    </lineage>
</organism>
<proteinExistence type="predicted"/>
<dbReference type="AlphaFoldDB" id="A0A0N4UQX9"/>
<sequence>MFTVKYFIAVATVAIGASTQFYSYGIVNPVLPLVTEWINQTYIERYGTIMNKSQLNIFWSFVVSSMAIGGIFGSLMTRIMADRFGRKNGLLINGIANIIGAFLELIAKVTRSPELLIVGRIILGFNTGLASGLAPIYLMEITPSKYRGAAGTIHQLAVAFSDWFSLLIGLPELLGNDRLWPVAFAFPGIQALALCLILPFCPESPRYILWHMKDKDETMSVIKKFVDEQHANDILHEIIEETSQIKGSYRELFTRKELLRPMMISLLVMITQQFTGCSIVFAYSTNIFVEAGLSLPIARYSTLIIGIAYFLTTCLAPYLIEKVGRRKLLLFQLSSCEIAIILLMGFAFLQNYCEFAWASNGSAIALLLYMLVYGVGSPIPWMITSEMFDTEVKKKAPLRLPRNSRKKNFSEFHG</sequence>
<feature type="domain" description="Major facilitator superfamily (MFS) profile" evidence="6">
    <location>
        <begin position="9"/>
        <end position="414"/>
    </location>
</feature>
<reference evidence="10" key="1">
    <citation type="submission" date="2017-02" db="UniProtKB">
        <authorList>
            <consortium name="WormBaseParasite"/>
        </authorList>
    </citation>
    <scope>IDENTIFICATION</scope>
</reference>
<name>A0A0N4UQX9_DRAME</name>
<dbReference type="PANTHER" id="PTHR23503:SF121">
    <property type="entry name" value="MAJOR FACILITATOR SUPERFAMILY (MFS) PROFILE DOMAIN-CONTAINING PROTEIN"/>
    <property type="match status" value="1"/>
</dbReference>
<evidence type="ECO:0000259" key="6">
    <source>
        <dbReference type="PROSITE" id="PS50850"/>
    </source>
</evidence>
<feature type="transmembrane region" description="Helical" evidence="5">
    <location>
        <begin position="328"/>
        <end position="349"/>
    </location>
</feature>
<gene>
    <name evidence="7" type="ORF">DME_LOCUS3898</name>
</gene>
<keyword evidence="3 5" id="KW-1133">Transmembrane helix</keyword>
<dbReference type="InterPro" id="IPR045263">
    <property type="entry name" value="GLUT"/>
</dbReference>
<dbReference type="InterPro" id="IPR005828">
    <property type="entry name" value="MFS_sugar_transport-like"/>
</dbReference>